<reference evidence="1" key="1">
    <citation type="submission" date="2021-06" db="EMBL/GenBank/DDBJ databases">
        <authorList>
            <person name="Hodson N. C."/>
            <person name="Mongue J. A."/>
            <person name="Jaron S. K."/>
        </authorList>
    </citation>
    <scope>NUCLEOTIDE SEQUENCE</scope>
</reference>
<protein>
    <submittedName>
        <fullName evidence="1">Uncharacterized protein</fullName>
    </submittedName>
</protein>
<gene>
    <name evidence="1" type="ORF">AFUS01_LOCUS19772</name>
</gene>
<sequence>MSAERLINHHPNQVKRSCRIFLEGSQFSMDQNLAMSIFNEHKDAHWTEMMEGGISEALRGNVSNPIVRVMHVGIAHRWT</sequence>
<comment type="caution">
    <text evidence="1">The sequence shown here is derived from an EMBL/GenBank/DDBJ whole genome shotgun (WGS) entry which is preliminary data.</text>
</comment>
<proteinExistence type="predicted"/>
<dbReference type="Proteomes" id="UP000708208">
    <property type="component" value="Unassembled WGS sequence"/>
</dbReference>
<evidence type="ECO:0000313" key="2">
    <source>
        <dbReference type="Proteomes" id="UP000708208"/>
    </source>
</evidence>
<keyword evidence="2" id="KW-1185">Reference proteome</keyword>
<accession>A0A8J2P427</accession>
<evidence type="ECO:0000313" key="1">
    <source>
        <dbReference type="EMBL" id="CAG7731165.1"/>
    </source>
</evidence>
<organism evidence="1 2">
    <name type="scientific">Allacma fusca</name>
    <dbReference type="NCBI Taxonomy" id="39272"/>
    <lineage>
        <taxon>Eukaryota</taxon>
        <taxon>Metazoa</taxon>
        <taxon>Ecdysozoa</taxon>
        <taxon>Arthropoda</taxon>
        <taxon>Hexapoda</taxon>
        <taxon>Collembola</taxon>
        <taxon>Symphypleona</taxon>
        <taxon>Sminthuridae</taxon>
        <taxon>Allacma</taxon>
    </lineage>
</organism>
<name>A0A8J2P427_9HEXA</name>
<dbReference type="EMBL" id="CAJVCH010207092">
    <property type="protein sequence ID" value="CAG7731165.1"/>
    <property type="molecule type" value="Genomic_DNA"/>
</dbReference>
<dbReference type="AlphaFoldDB" id="A0A8J2P427"/>